<feature type="transmembrane region" description="Helical" evidence="2">
    <location>
        <begin position="138"/>
        <end position="158"/>
    </location>
</feature>
<accession>A0A8H7RVK0</accession>
<keyword evidence="2" id="KW-0472">Membrane</keyword>
<gene>
    <name evidence="3" type="ORF">INT45_011906</name>
</gene>
<evidence type="ECO:0000256" key="1">
    <source>
        <dbReference type="SAM" id="MobiDB-lite"/>
    </source>
</evidence>
<dbReference type="Proteomes" id="UP000646827">
    <property type="component" value="Unassembled WGS sequence"/>
</dbReference>
<dbReference type="AlphaFoldDB" id="A0A8H7RVK0"/>
<keyword evidence="4" id="KW-1185">Reference proteome</keyword>
<feature type="compositionally biased region" description="Polar residues" evidence="1">
    <location>
        <begin position="192"/>
        <end position="208"/>
    </location>
</feature>
<evidence type="ECO:0000313" key="3">
    <source>
        <dbReference type="EMBL" id="KAG2217470.1"/>
    </source>
</evidence>
<organism evidence="3 4">
    <name type="scientific">Circinella minor</name>
    <dbReference type="NCBI Taxonomy" id="1195481"/>
    <lineage>
        <taxon>Eukaryota</taxon>
        <taxon>Fungi</taxon>
        <taxon>Fungi incertae sedis</taxon>
        <taxon>Mucoromycota</taxon>
        <taxon>Mucoromycotina</taxon>
        <taxon>Mucoromycetes</taxon>
        <taxon>Mucorales</taxon>
        <taxon>Lichtheimiaceae</taxon>
        <taxon>Circinella</taxon>
    </lineage>
</organism>
<evidence type="ECO:0000256" key="2">
    <source>
        <dbReference type="SAM" id="Phobius"/>
    </source>
</evidence>
<evidence type="ECO:0000313" key="4">
    <source>
        <dbReference type="Proteomes" id="UP000646827"/>
    </source>
</evidence>
<dbReference type="OrthoDB" id="2269335at2759"/>
<feature type="region of interest" description="Disordered" evidence="1">
    <location>
        <begin position="192"/>
        <end position="212"/>
    </location>
</feature>
<reference evidence="3 4" key="1">
    <citation type="submission" date="2020-12" db="EMBL/GenBank/DDBJ databases">
        <title>Metabolic potential, ecology and presence of endohyphal bacteria is reflected in genomic diversity of Mucoromycotina.</title>
        <authorList>
            <person name="Muszewska A."/>
            <person name="Okrasinska A."/>
            <person name="Steczkiewicz K."/>
            <person name="Drgas O."/>
            <person name="Orlowska M."/>
            <person name="Perlinska-Lenart U."/>
            <person name="Aleksandrzak-Piekarczyk T."/>
            <person name="Szatraj K."/>
            <person name="Zielenkiewicz U."/>
            <person name="Pilsyk S."/>
            <person name="Malc E."/>
            <person name="Mieczkowski P."/>
            <person name="Kruszewska J.S."/>
            <person name="Biernat P."/>
            <person name="Pawlowska J."/>
        </authorList>
    </citation>
    <scope>NUCLEOTIDE SEQUENCE [LARGE SCALE GENOMIC DNA]</scope>
    <source>
        <strain evidence="3 4">CBS 142.35</strain>
    </source>
</reference>
<name>A0A8H7RVK0_9FUNG</name>
<keyword evidence="2" id="KW-1133">Transmembrane helix</keyword>
<comment type="caution">
    <text evidence="3">The sequence shown here is derived from an EMBL/GenBank/DDBJ whole genome shotgun (WGS) entry which is preliminary data.</text>
</comment>
<dbReference type="EMBL" id="JAEPRB010000296">
    <property type="protein sequence ID" value="KAG2217470.1"/>
    <property type="molecule type" value="Genomic_DNA"/>
</dbReference>
<sequence length="276" mass="31757">MYDPDFRVVRSECNSTVEQKLKAIGEMDDNSKLRKWNFIYRHIGEQYELFICEDKPDSASPSAVQKDSKKCDKLRIDMLKTAIKDATMTELIELLETITAQTHGLEMTIRGTRKIGDTFVHYTKAQVTIPSTISSKCAALAEFLAVVISLQIYFYTCYTHFSLYLRYRATMLNFVRLQIALESSSSYNVQYLSNEPDSPNSSQESNEGYSAAQRSFMDTRKKEHLDNAKEEMKQVKHGDRVLVANNLEMLYMLAQSKKTTYCNDDENNNDDSEKED</sequence>
<protein>
    <submittedName>
        <fullName evidence="3">Uncharacterized protein</fullName>
    </submittedName>
</protein>
<proteinExistence type="predicted"/>
<keyword evidence="2" id="KW-0812">Transmembrane</keyword>